<evidence type="ECO:0000259" key="6">
    <source>
        <dbReference type="Pfam" id="PF07980"/>
    </source>
</evidence>
<keyword evidence="5" id="KW-0998">Cell outer membrane</keyword>
<evidence type="ECO:0000313" key="9">
    <source>
        <dbReference type="Proteomes" id="UP000185728"/>
    </source>
</evidence>
<dbReference type="RefSeq" id="WP_076457186.1">
    <property type="nucleotide sequence ID" value="NZ_FTOB01000013.1"/>
</dbReference>
<dbReference type="SUPFAM" id="SSF48452">
    <property type="entry name" value="TPR-like"/>
    <property type="match status" value="1"/>
</dbReference>
<feature type="domain" description="RagB/SusD" evidence="6">
    <location>
        <begin position="416"/>
        <end position="553"/>
    </location>
</feature>
<accession>A0ABY1L1Z1</accession>
<keyword evidence="4" id="KW-0472">Membrane</keyword>
<sequence length="553" mass="62130">MREIRNIIIAFLTVSFLICCNEEDFLEEEVFDFYSPENSFTSPEQIDLAVVKLYQGVHETFIAGVVDTWALFYTTDIAYDCIDPTHQLNSWADRITPETGEVEFFWEESYKIIANANTVLSRIENVEYASAAEKNAKIAEAKFFRAYAYRALVIMYGGVPLSLEELQEPKRDFTRASKADVLDQIVQDLTDAIADLPDADAVTEDGRISKGAANHLLSEIYIMKGDYTKAIAAASAVIDNPSYQLMTDRYGSRVSEPGDVYWDLFQRGNVNRGSGNTETIWASQYEHLAPGGGKGDDLARFLVPLYWQLKDNNGDNVFFGHSSQNGGRGIGWWAASDYMLNEVWVGAGDDMRNSEFNIVRDVPVDNPDSEFFGQMMVESGAIDDFPDPYKRWWSALFAKSAPLGDFPDDVIDNPETGATNNGAASSFNDRYLMRLAETFLLRAEAHLLNGDTQSAADDINRVRARANANAITAGEVDIDFILDERARELFTEEFRLLTLMRMGNIVERVRTYNPMHNGQYASNPINDTQNLWPIPNSEILVNTEAILEQNPGY</sequence>
<dbReference type="InterPro" id="IPR011990">
    <property type="entry name" value="TPR-like_helical_dom_sf"/>
</dbReference>
<evidence type="ECO:0000256" key="4">
    <source>
        <dbReference type="ARBA" id="ARBA00023136"/>
    </source>
</evidence>
<keyword evidence="3" id="KW-0732">Signal</keyword>
<evidence type="ECO:0000313" key="8">
    <source>
        <dbReference type="EMBL" id="SIT13842.1"/>
    </source>
</evidence>
<proteinExistence type="inferred from homology"/>
<protein>
    <submittedName>
        <fullName evidence="8">Starch-binding associating with outer membrane</fullName>
    </submittedName>
</protein>
<evidence type="ECO:0000259" key="7">
    <source>
        <dbReference type="Pfam" id="PF14322"/>
    </source>
</evidence>
<evidence type="ECO:0000256" key="2">
    <source>
        <dbReference type="ARBA" id="ARBA00006275"/>
    </source>
</evidence>
<comment type="caution">
    <text evidence="8">The sequence shown here is derived from an EMBL/GenBank/DDBJ whole genome shotgun (WGS) entry which is preliminary data.</text>
</comment>
<dbReference type="InterPro" id="IPR033985">
    <property type="entry name" value="SusD-like_N"/>
</dbReference>
<dbReference type="EMBL" id="FTOB01000013">
    <property type="protein sequence ID" value="SIT13842.1"/>
    <property type="molecule type" value="Genomic_DNA"/>
</dbReference>
<name>A0ABY1L1Z1_9FLAO</name>
<reference evidence="8 9" key="1">
    <citation type="submission" date="2017-01" db="EMBL/GenBank/DDBJ databases">
        <authorList>
            <person name="Varghese N."/>
            <person name="Submissions S."/>
        </authorList>
    </citation>
    <scope>NUCLEOTIDE SEQUENCE [LARGE SCALE GENOMIC DNA]</scope>
    <source>
        <strain evidence="8 9">DSM 2061</strain>
    </source>
</reference>
<dbReference type="Gene3D" id="1.25.40.390">
    <property type="match status" value="1"/>
</dbReference>
<evidence type="ECO:0000256" key="1">
    <source>
        <dbReference type="ARBA" id="ARBA00004442"/>
    </source>
</evidence>
<feature type="domain" description="SusD-like N-terminal" evidence="7">
    <location>
        <begin position="84"/>
        <end position="221"/>
    </location>
</feature>
<comment type="subcellular location">
    <subcellularLocation>
        <location evidence="1">Cell outer membrane</location>
    </subcellularLocation>
</comment>
<dbReference type="Pfam" id="PF07980">
    <property type="entry name" value="SusD_RagB"/>
    <property type="match status" value="1"/>
</dbReference>
<gene>
    <name evidence="8" type="ORF">SAMN05421766_11313</name>
</gene>
<organism evidence="8 9">
    <name type="scientific">Zobellia uliginosa</name>
    <dbReference type="NCBI Taxonomy" id="143224"/>
    <lineage>
        <taxon>Bacteria</taxon>
        <taxon>Pseudomonadati</taxon>
        <taxon>Bacteroidota</taxon>
        <taxon>Flavobacteriia</taxon>
        <taxon>Flavobacteriales</taxon>
        <taxon>Flavobacteriaceae</taxon>
        <taxon>Zobellia</taxon>
    </lineage>
</organism>
<comment type="similarity">
    <text evidence="2">Belongs to the SusD family.</text>
</comment>
<dbReference type="Proteomes" id="UP000185728">
    <property type="component" value="Unassembled WGS sequence"/>
</dbReference>
<dbReference type="Pfam" id="PF14322">
    <property type="entry name" value="SusD-like_3"/>
    <property type="match status" value="1"/>
</dbReference>
<evidence type="ECO:0000256" key="5">
    <source>
        <dbReference type="ARBA" id="ARBA00023237"/>
    </source>
</evidence>
<evidence type="ECO:0000256" key="3">
    <source>
        <dbReference type="ARBA" id="ARBA00022729"/>
    </source>
</evidence>
<keyword evidence="9" id="KW-1185">Reference proteome</keyword>
<dbReference type="InterPro" id="IPR012944">
    <property type="entry name" value="SusD_RagB_dom"/>
</dbReference>